<evidence type="ECO:0000313" key="3">
    <source>
        <dbReference type="Proteomes" id="UP001461498"/>
    </source>
</evidence>
<reference evidence="2 3" key="1">
    <citation type="submission" date="2022-12" db="EMBL/GenBank/DDBJ databases">
        <title>Chromosome-level genome assembly of true bugs.</title>
        <authorList>
            <person name="Ma L."/>
            <person name="Li H."/>
        </authorList>
    </citation>
    <scope>NUCLEOTIDE SEQUENCE [LARGE SCALE GENOMIC DNA]</scope>
    <source>
        <strain evidence="2">Lab_2022b</strain>
    </source>
</reference>
<evidence type="ECO:0000313" key="2">
    <source>
        <dbReference type="EMBL" id="KAK9498668.1"/>
    </source>
</evidence>
<sequence>MASNHSFVIIALSLVLAACMAAPSPKKAAPEPKDDLQTDSQIALGYALPLSYSSYYPYYGYSLGYTNLGYSYGYGYPGYYGYGAAYPYYYY</sequence>
<dbReference type="Proteomes" id="UP001461498">
    <property type="component" value="Unassembled WGS sequence"/>
</dbReference>
<feature type="signal peptide" evidence="1">
    <location>
        <begin position="1"/>
        <end position="21"/>
    </location>
</feature>
<feature type="chain" id="PRO_5043631884" evidence="1">
    <location>
        <begin position="22"/>
        <end position="91"/>
    </location>
</feature>
<dbReference type="AlphaFoldDB" id="A0AAW1CLT9"/>
<dbReference type="EMBL" id="JAPXFL010000012">
    <property type="protein sequence ID" value="KAK9498668.1"/>
    <property type="molecule type" value="Genomic_DNA"/>
</dbReference>
<accession>A0AAW1CLT9</accession>
<organism evidence="2 3">
    <name type="scientific">Rhynocoris fuscipes</name>
    <dbReference type="NCBI Taxonomy" id="488301"/>
    <lineage>
        <taxon>Eukaryota</taxon>
        <taxon>Metazoa</taxon>
        <taxon>Ecdysozoa</taxon>
        <taxon>Arthropoda</taxon>
        <taxon>Hexapoda</taxon>
        <taxon>Insecta</taxon>
        <taxon>Pterygota</taxon>
        <taxon>Neoptera</taxon>
        <taxon>Paraneoptera</taxon>
        <taxon>Hemiptera</taxon>
        <taxon>Heteroptera</taxon>
        <taxon>Panheteroptera</taxon>
        <taxon>Cimicomorpha</taxon>
        <taxon>Reduviidae</taxon>
        <taxon>Harpactorinae</taxon>
        <taxon>Harpactorini</taxon>
        <taxon>Rhynocoris</taxon>
    </lineage>
</organism>
<keyword evidence="3" id="KW-1185">Reference proteome</keyword>
<evidence type="ECO:0000256" key="1">
    <source>
        <dbReference type="SAM" id="SignalP"/>
    </source>
</evidence>
<comment type="caution">
    <text evidence="2">The sequence shown here is derived from an EMBL/GenBank/DDBJ whole genome shotgun (WGS) entry which is preliminary data.</text>
</comment>
<keyword evidence="1" id="KW-0732">Signal</keyword>
<proteinExistence type="predicted"/>
<gene>
    <name evidence="2" type="ORF">O3M35_003248</name>
</gene>
<name>A0AAW1CLT9_9HEMI</name>
<protein>
    <submittedName>
        <fullName evidence="2">Uncharacterized protein</fullName>
    </submittedName>
</protein>